<evidence type="ECO:0000256" key="1">
    <source>
        <dbReference type="SAM" id="MobiDB-lite"/>
    </source>
</evidence>
<name>A0A1B6ETK6_9HEMI</name>
<evidence type="ECO:0000313" key="2">
    <source>
        <dbReference type="EMBL" id="JAS41230.1"/>
    </source>
</evidence>
<sequence>MVQETEIFNEARNIARSLIEGVVDEVMKTILERKDTCFEYLETVKMQFTDDEDILTFHAGKAGIIEQSKVLETLGAPLSTTPVLNDCCYSNLTDLQDVCVFSSAHTSSSKQGEGDYQPPTIREATAFYRLGLETDECCQGRSQYRNSFSISSLNTETSTNELIAEMRSDINDLSFDNIQLSDTDADDEPLVSLDRSDDVVLTPVVEDKTCSLISHEGQYFSQEDISKDALKDDACIINRTYSQQIHKTDFAPSCESETLEDKNVDGFFQDVSEDCQSSSSHKNLHHSKRFCQINNKRYFPLNSELSYDYLQQDGPSTYNQNTNEDEEDYELLSESSH</sequence>
<reference evidence="2" key="1">
    <citation type="submission" date="2015-11" db="EMBL/GenBank/DDBJ databases">
        <title>De novo transcriptome assembly of four potential Pierce s Disease insect vectors from Arizona vineyards.</title>
        <authorList>
            <person name="Tassone E.E."/>
        </authorList>
    </citation>
    <scope>NUCLEOTIDE SEQUENCE</scope>
</reference>
<gene>
    <name evidence="2" type="ORF">g.39916</name>
</gene>
<organism evidence="2">
    <name type="scientific">Cuerna arida</name>
    <dbReference type="NCBI Taxonomy" id="1464854"/>
    <lineage>
        <taxon>Eukaryota</taxon>
        <taxon>Metazoa</taxon>
        <taxon>Ecdysozoa</taxon>
        <taxon>Arthropoda</taxon>
        <taxon>Hexapoda</taxon>
        <taxon>Insecta</taxon>
        <taxon>Pterygota</taxon>
        <taxon>Neoptera</taxon>
        <taxon>Paraneoptera</taxon>
        <taxon>Hemiptera</taxon>
        <taxon>Auchenorrhyncha</taxon>
        <taxon>Membracoidea</taxon>
        <taxon>Cicadellidae</taxon>
        <taxon>Cicadellinae</taxon>
        <taxon>Proconiini</taxon>
        <taxon>Cuerna</taxon>
    </lineage>
</organism>
<feature type="compositionally biased region" description="Polar residues" evidence="1">
    <location>
        <begin position="313"/>
        <end position="322"/>
    </location>
</feature>
<dbReference type="AlphaFoldDB" id="A0A1B6ETK6"/>
<feature type="region of interest" description="Disordered" evidence="1">
    <location>
        <begin position="313"/>
        <end position="337"/>
    </location>
</feature>
<feature type="non-terminal residue" evidence="2">
    <location>
        <position position="337"/>
    </location>
</feature>
<proteinExistence type="predicted"/>
<protein>
    <submittedName>
        <fullName evidence="2">Uncharacterized protein</fullName>
    </submittedName>
</protein>
<accession>A0A1B6ETK6</accession>
<dbReference type="EMBL" id="GECZ01028539">
    <property type="protein sequence ID" value="JAS41230.1"/>
    <property type="molecule type" value="Transcribed_RNA"/>
</dbReference>